<accession>A0A6S6QXE1</accession>
<dbReference type="KEGG" id="tso:IZ6_26770"/>
<dbReference type="Proteomes" id="UP000515317">
    <property type="component" value="Chromosome"/>
</dbReference>
<reference evidence="2 3" key="1">
    <citation type="submission" date="2020-08" db="EMBL/GenBank/DDBJ databases">
        <title>Genome sequence of Rhizobiales bacterium strain IZ6.</title>
        <authorList>
            <person name="Nakai R."/>
            <person name="Naganuma T."/>
        </authorList>
    </citation>
    <scope>NUCLEOTIDE SEQUENCE [LARGE SCALE GENOMIC DNA]</scope>
    <source>
        <strain evidence="2 3">IZ6</strain>
    </source>
</reference>
<feature type="transmembrane region" description="Helical" evidence="1">
    <location>
        <begin position="50"/>
        <end position="70"/>
    </location>
</feature>
<evidence type="ECO:0000313" key="2">
    <source>
        <dbReference type="EMBL" id="BCJ91942.1"/>
    </source>
</evidence>
<dbReference type="AlphaFoldDB" id="A0A6S6QXE1"/>
<gene>
    <name evidence="2" type="ORF">IZ6_26770</name>
</gene>
<keyword evidence="1" id="KW-0812">Transmembrane</keyword>
<protein>
    <submittedName>
        <fullName evidence="2">Uncharacterized protein</fullName>
    </submittedName>
</protein>
<dbReference type="EMBL" id="AP023361">
    <property type="protein sequence ID" value="BCJ91942.1"/>
    <property type="molecule type" value="Genomic_DNA"/>
</dbReference>
<evidence type="ECO:0000313" key="3">
    <source>
        <dbReference type="Proteomes" id="UP000515317"/>
    </source>
</evidence>
<evidence type="ECO:0000256" key="1">
    <source>
        <dbReference type="SAM" id="Phobius"/>
    </source>
</evidence>
<keyword evidence="3" id="KW-1185">Reference proteome</keyword>
<name>A0A6S6QXE1_9HYPH</name>
<organism evidence="2 3">
    <name type="scientific">Terrihabitans soli</name>
    <dbReference type="NCBI Taxonomy" id="708113"/>
    <lineage>
        <taxon>Bacteria</taxon>
        <taxon>Pseudomonadati</taxon>
        <taxon>Pseudomonadota</taxon>
        <taxon>Alphaproteobacteria</taxon>
        <taxon>Hyphomicrobiales</taxon>
        <taxon>Terrihabitans</taxon>
    </lineage>
</organism>
<sequence>MQMALRMRQAAAVRSFFREKTPAPPELALRDLAAIKTEAEYKSLRPVRRIGLFVAFAVSFAVWGALALWLF</sequence>
<proteinExistence type="predicted"/>
<keyword evidence="1" id="KW-1133">Transmembrane helix</keyword>
<keyword evidence="1" id="KW-0472">Membrane</keyword>